<dbReference type="GO" id="GO:0009225">
    <property type="term" value="P:nucleotide-sugar metabolic process"/>
    <property type="evidence" value="ECO:0007669"/>
    <property type="project" value="TreeGrafter"/>
</dbReference>
<name>A0A9D4ZCI0_ADICA</name>
<feature type="binding site" evidence="5">
    <location>
        <position position="310"/>
    </location>
    <ligand>
        <name>substrate</name>
    </ligand>
</feature>
<evidence type="ECO:0000313" key="9">
    <source>
        <dbReference type="EMBL" id="KAI5067631.1"/>
    </source>
</evidence>
<evidence type="ECO:0000256" key="5">
    <source>
        <dbReference type="PIRSR" id="PIRSR607724-2"/>
    </source>
</evidence>
<feature type="binding site" evidence="5">
    <location>
        <position position="269"/>
    </location>
    <ligand>
        <name>substrate</name>
    </ligand>
</feature>
<proteinExistence type="inferred from homology"/>
<comment type="caution">
    <text evidence="9">The sequence shown here is derived from an EMBL/GenBank/DDBJ whole genome shotgun (WGS) entry which is preliminary data.</text>
</comment>
<feature type="compositionally biased region" description="Basic and acidic residues" evidence="6">
    <location>
        <begin position="15"/>
        <end position="25"/>
    </location>
</feature>
<dbReference type="OrthoDB" id="1937899at2759"/>
<dbReference type="InterPro" id="IPR048362">
    <property type="entry name" value="PARG_helical"/>
</dbReference>
<feature type="binding site" evidence="5">
    <location>
        <position position="255"/>
    </location>
    <ligand>
        <name>substrate</name>
    </ligand>
</feature>
<dbReference type="Proteomes" id="UP000886520">
    <property type="component" value="Chromosome 17"/>
</dbReference>
<dbReference type="GO" id="GO:0004649">
    <property type="term" value="F:poly(ADP-ribose) glycohydrolase activity"/>
    <property type="evidence" value="ECO:0007669"/>
    <property type="project" value="UniProtKB-EC"/>
</dbReference>
<evidence type="ECO:0000256" key="1">
    <source>
        <dbReference type="ARBA" id="ARBA00009545"/>
    </source>
</evidence>
<accession>A0A9D4ZCI0</accession>
<evidence type="ECO:0000256" key="6">
    <source>
        <dbReference type="SAM" id="MobiDB-lite"/>
    </source>
</evidence>
<feature type="region of interest" description="Disordered" evidence="6">
    <location>
        <begin position="1"/>
        <end position="25"/>
    </location>
</feature>
<dbReference type="GO" id="GO:0006282">
    <property type="term" value="P:regulation of DNA repair"/>
    <property type="evidence" value="ECO:0007669"/>
    <property type="project" value="InterPro"/>
</dbReference>
<keyword evidence="3" id="KW-0378">Hydrolase</keyword>
<sequence>MEIQAERYASVPPLSDKRSLLSDKPPPDFESLRRVLLKRVGGGGHRLASLYTSILAFDDYMQRSSHSPRFDFFSDLLPHIHSWAFAYPSPAPLKVPLLRAGSPSHALLSRGTIRTLLSNAFFLNVLPFRKAQACDHHVSASMHGSRAHDVRASADHHAPTPEMAQFGDISFMGLYTSSRELAKERLLCLLAYFALALHFQPQELEEEVCFERHVLSESDTPNWTALNLRINVNHIRVHTQSMENTDGRCIMDFANKALHIHKIIPSATQEEVLFSACPEAFPGILFCDVLKDREVIVIRNVRRFVEYKGYGSTFKFEGLYPGVRFHDIIAADATNTMHFTRPMNERDLNKAYLAFIAAASTSSSSSFSATKISTSHWGCGAFHGDKHHKFLQQVCASALAGVLLDYSTFGDAQTATSFKRLLGLIGSRCHTIGSVYRAMSGYRRERGEFFDYVYGNLSQ</sequence>
<dbReference type="GO" id="GO:1990966">
    <property type="term" value="P:ATP generation from poly-ADP-D-ribose"/>
    <property type="evidence" value="ECO:0007669"/>
    <property type="project" value="TreeGrafter"/>
</dbReference>
<evidence type="ECO:0000313" key="10">
    <source>
        <dbReference type="Proteomes" id="UP000886520"/>
    </source>
</evidence>
<feature type="domain" description="PARG catalytic Macro" evidence="7">
    <location>
        <begin position="222"/>
        <end position="415"/>
    </location>
</feature>
<dbReference type="EC" id="3.2.1.143" evidence="2"/>
<dbReference type="GO" id="GO:0005975">
    <property type="term" value="P:carbohydrate metabolic process"/>
    <property type="evidence" value="ECO:0007669"/>
    <property type="project" value="InterPro"/>
</dbReference>
<feature type="active site" evidence="4">
    <location>
        <position position="270"/>
    </location>
</feature>
<reference evidence="9" key="1">
    <citation type="submission" date="2021-01" db="EMBL/GenBank/DDBJ databases">
        <title>Adiantum capillus-veneris genome.</title>
        <authorList>
            <person name="Fang Y."/>
            <person name="Liao Q."/>
        </authorList>
    </citation>
    <scope>NUCLEOTIDE SEQUENCE</scope>
    <source>
        <strain evidence="9">H3</strain>
        <tissue evidence="9">Leaf</tissue>
    </source>
</reference>
<dbReference type="InterPro" id="IPR046372">
    <property type="entry name" value="PARG_cat_C"/>
</dbReference>
<evidence type="ECO:0000256" key="3">
    <source>
        <dbReference type="ARBA" id="ARBA00022801"/>
    </source>
</evidence>
<evidence type="ECO:0000259" key="7">
    <source>
        <dbReference type="Pfam" id="PF05028"/>
    </source>
</evidence>
<evidence type="ECO:0000256" key="2">
    <source>
        <dbReference type="ARBA" id="ARBA00012255"/>
    </source>
</evidence>
<protein>
    <recommendedName>
        <fullName evidence="2">poly(ADP-ribose) glycohydrolase</fullName>
        <ecNumber evidence="2">3.2.1.143</ecNumber>
    </recommendedName>
</protein>
<dbReference type="GO" id="GO:0005737">
    <property type="term" value="C:cytoplasm"/>
    <property type="evidence" value="ECO:0007669"/>
    <property type="project" value="TreeGrafter"/>
</dbReference>
<gene>
    <name evidence="9" type="ORF">GOP47_0018159</name>
</gene>
<dbReference type="PANTHER" id="PTHR12837">
    <property type="entry name" value="POLY ADP-RIBOSE GLYCOHYDROLASE"/>
    <property type="match status" value="1"/>
</dbReference>
<dbReference type="InterPro" id="IPR007724">
    <property type="entry name" value="Poly_GlycHdrlase"/>
</dbReference>
<dbReference type="GO" id="GO:0005634">
    <property type="term" value="C:nucleus"/>
    <property type="evidence" value="ECO:0007669"/>
    <property type="project" value="TreeGrafter"/>
</dbReference>
<keyword evidence="10" id="KW-1185">Reference proteome</keyword>
<organism evidence="9 10">
    <name type="scientific">Adiantum capillus-veneris</name>
    <name type="common">Maidenhair fern</name>
    <dbReference type="NCBI Taxonomy" id="13818"/>
    <lineage>
        <taxon>Eukaryota</taxon>
        <taxon>Viridiplantae</taxon>
        <taxon>Streptophyta</taxon>
        <taxon>Embryophyta</taxon>
        <taxon>Tracheophyta</taxon>
        <taxon>Polypodiopsida</taxon>
        <taxon>Polypodiidae</taxon>
        <taxon>Polypodiales</taxon>
        <taxon>Pteridineae</taxon>
        <taxon>Pteridaceae</taxon>
        <taxon>Vittarioideae</taxon>
        <taxon>Adiantum</taxon>
    </lineage>
</organism>
<dbReference type="AlphaFoldDB" id="A0A9D4ZCI0"/>
<comment type="similarity">
    <text evidence="1">Belongs to the poly(ADP-ribose) glycohydrolase family.</text>
</comment>
<dbReference type="Pfam" id="PF05028">
    <property type="entry name" value="PARG_cat_C"/>
    <property type="match status" value="1"/>
</dbReference>
<feature type="active site" evidence="4">
    <location>
        <position position="252"/>
    </location>
</feature>
<dbReference type="EMBL" id="JABFUD020000017">
    <property type="protein sequence ID" value="KAI5067631.1"/>
    <property type="molecule type" value="Genomic_DNA"/>
</dbReference>
<dbReference type="Pfam" id="PF20811">
    <property type="entry name" value="PARG_cat_N"/>
    <property type="match status" value="1"/>
</dbReference>
<feature type="domain" description="PARG helical" evidence="8">
    <location>
        <begin position="71"/>
        <end position="211"/>
    </location>
</feature>
<evidence type="ECO:0000259" key="8">
    <source>
        <dbReference type="Pfam" id="PF20811"/>
    </source>
</evidence>
<evidence type="ECO:0000256" key="4">
    <source>
        <dbReference type="PIRSR" id="PIRSR607724-1"/>
    </source>
</evidence>
<feature type="active site" evidence="4">
    <location>
        <position position="271"/>
    </location>
</feature>
<dbReference type="PANTHER" id="PTHR12837:SF0">
    <property type="entry name" value="POLY(ADP-RIBOSE) GLYCOHYDROLASE"/>
    <property type="match status" value="1"/>
</dbReference>